<dbReference type="RefSeq" id="WP_003608743.1">
    <property type="nucleotide sequence ID" value="NZ_ADVE02000001.1"/>
</dbReference>
<evidence type="ECO:0000313" key="8">
    <source>
        <dbReference type="Proteomes" id="UP000230709"/>
    </source>
</evidence>
<evidence type="ECO:0000259" key="6">
    <source>
        <dbReference type="Pfam" id="PF08281"/>
    </source>
</evidence>
<dbReference type="Gene3D" id="1.10.1740.10">
    <property type="match status" value="1"/>
</dbReference>
<evidence type="ECO:0000256" key="2">
    <source>
        <dbReference type="ARBA" id="ARBA00023015"/>
    </source>
</evidence>
<keyword evidence="2" id="KW-0805">Transcription regulation</keyword>
<proteinExistence type="inferred from homology"/>
<dbReference type="GO" id="GO:0003677">
    <property type="term" value="F:DNA binding"/>
    <property type="evidence" value="ECO:0007669"/>
    <property type="project" value="InterPro"/>
</dbReference>
<dbReference type="InterPro" id="IPR039425">
    <property type="entry name" value="RNA_pol_sigma-70-like"/>
</dbReference>
<evidence type="ECO:0000313" key="7">
    <source>
        <dbReference type="EMBL" id="ATQ67427.1"/>
    </source>
</evidence>
<feature type="domain" description="RNA polymerase sigma-70 region 2" evidence="5">
    <location>
        <begin position="12"/>
        <end position="76"/>
    </location>
</feature>
<keyword evidence="4" id="KW-0804">Transcription</keyword>
<comment type="similarity">
    <text evidence="1">Belongs to the sigma-70 factor family. ECF subfamily.</text>
</comment>
<dbReference type="STRING" id="595536.GCA_000178815_04035"/>
<keyword evidence="8" id="KW-1185">Reference proteome</keyword>
<dbReference type="CDD" id="cd06171">
    <property type="entry name" value="Sigma70_r4"/>
    <property type="match status" value="1"/>
</dbReference>
<dbReference type="AlphaFoldDB" id="A0A2D2CXF5"/>
<dbReference type="Gene3D" id="1.10.10.10">
    <property type="entry name" value="Winged helix-like DNA-binding domain superfamily/Winged helix DNA-binding domain"/>
    <property type="match status" value="1"/>
</dbReference>
<dbReference type="InterPro" id="IPR013249">
    <property type="entry name" value="RNA_pol_sigma70_r4_t2"/>
</dbReference>
<dbReference type="GO" id="GO:0016987">
    <property type="term" value="F:sigma factor activity"/>
    <property type="evidence" value="ECO:0007669"/>
    <property type="project" value="UniProtKB-KW"/>
</dbReference>
<reference evidence="8" key="1">
    <citation type="submission" date="2017-10" db="EMBL/GenBank/DDBJ databases">
        <title>Completed PacBio SMRT sequence of Methylosinus trichosporium OB3b reveals presence of a third large plasmid.</title>
        <authorList>
            <person name="Charles T.C."/>
            <person name="Lynch M.D.J."/>
            <person name="Heil J.R."/>
            <person name="Cheng J."/>
        </authorList>
    </citation>
    <scope>NUCLEOTIDE SEQUENCE [LARGE SCALE GENOMIC DNA]</scope>
    <source>
        <strain evidence="8">OB3b</strain>
    </source>
</reference>
<dbReference type="GO" id="GO:0006352">
    <property type="term" value="P:DNA-templated transcription initiation"/>
    <property type="evidence" value="ECO:0007669"/>
    <property type="project" value="InterPro"/>
</dbReference>
<evidence type="ECO:0000259" key="5">
    <source>
        <dbReference type="Pfam" id="PF04542"/>
    </source>
</evidence>
<dbReference type="InterPro" id="IPR036388">
    <property type="entry name" value="WH-like_DNA-bd_sf"/>
</dbReference>
<accession>A0A2D2CXF5</accession>
<dbReference type="NCBIfam" id="TIGR02937">
    <property type="entry name" value="sigma70-ECF"/>
    <property type="match status" value="1"/>
</dbReference>
<dbReference type="KEGG" id="mtw:CQW49_05605"/>
<dbReference type="SUPFAM" id="SSF88659">
    <property type="entry name" value="Sigma3 and sigma4 domains of RNA polymerase sigma factors"/>
    <property type="match status" value="1"/>
</dbReference>
<evidence type="ECO:0000256" key="4">
    <source>
        <dbReference type="ARBA" id="ARBA00023163"/>
    </source>
</evidence>
<dbReference type="InterPro" id="IPR013324">
    <property type="entry name" value="RNA_pol_sigma_r3/r4-like"/>
</dbReference>
<gene>
    <name evidence="7" type="ORF">CQW49_05605</name>
</gene>
<sequence length="166" mass="19332">MPDEKPTSFRELFLRHRRGLLDYLRRRVGPEDASDLLQETFVRALRRERFDTVEDPPAFLKQIAVNLSRDLARRRESEARYFVAGEDAEDIVDPTIAPDDLHEASERARRFLAAVEALPPKCRQAFVLRRFEDLSHDEIAARLGVTRNMVEKHLRLALERLRAALD</sequence>
<organism evidence="7 8">
    <name type="scientific">Methylosinus trichosporium (strain ATCC 35070 / NCIMB 11131 / UNIQEM 75 / OB3b)</name>
    <dbReference type="NCBI Taxonomy" id="595536"/>
    <lineage>
        <taxon>Bacteria</taxon>
        <taxon>Pseudomonadati</taxon>
        <taxon>Pseudomonadota</taxon>
        <taxon>Alphaproteobacteria</taxon>
        <taxon>Hyphomicrobiales</taxon>
        <taxon>Methylocystaceae</taxon>
        <taxon>Methylosinus</taxon>
    </lineage>
</organism>
<dbReference type="PANTHER" id="PTHR43133:SF63">
    <property type="entry name" value="RNA POLYMERASE SIGMA FACTOR FECI-RELATED"/>
    <property type="match status" value="1"/>
</dbReference>
<dbReference type="EMBL" id="CP023737">
    <property type="protein sequence ID" value="ATQ67427.1"/>
    <property type="molecule type" value="Genomic_DNA"/>
</dbReference>
<dbReference type="InterPro" id="IPR014284">
    <property type="entry name" value="RNA_pol_sigma-70_dom"/>
</dbReference>
<dbReference type="SUPFAM" id="SSF88946">
    <property type="entry name" value="Sigma2 domain of RNA polymerase sigma factors"/>
    <property type="match status" value="1"/>
</dbReference>
<name>A0A2D2CXF5_METT3</name>
<keyword evidence="3" id="KW-0731">Sigma factor</keyword>
<evidence type="ECO:0000256" key="3">
    <source>
        <dbReference type="ARBA" id="ARBA00023082"/>
    </source>
</evidence>
<dbReference type="InterPro" id="IPR013325">
    <property type="entry name" value="RNA_pol_sigma_r2"/>
</dbReference>
<evidence type="ECO:0000256" key="1">
    <source>
        <dbReference type="ARBA" id="ARBA00010641"/>
    </source>
</evidence>
<dbReference type="Pfam" id="PF04542">
    <property type="entry name" value="Sigma70_r2"/>
    <property type="match status" value="1"/>
</dbReference>
<feature type="domain" description="RNA polymerase sigma factor 70 region 4 type 2" evidence="6">
    <location>
        <begin position="109"/>
        <end position="161"/>
    </location>
</feature>
<dbReference type="Pfam" id="PF08281">
    <property type="entry name" value="Sigma70_r4_2"/>
    <property type="match status" value="1"/>
</dbReference>
<protein>
    <submittedName>
        <fullName evidence="7">RNA polymerase sigma factor</fullName>
    </submittedName>
</protein>
<dbReference type="PANTHER" id="PTHR43133">
    <property type="entry name" value="RNA POLYMERASE ECF-TYPE SIGMA FACTO"/>
    <property type="match status" value="1"/>
</dbReference>
<dbReference type="Proteomes" id="UP000230709">
    <property type="component" value="Chromosome"/>
</dbReference>
<dbReference type="InterPro" id="IPR007627">
    <property type="entry name" value="RNA_pol_sigma70_r2"/>
</dbReference>